<dbReference type="PROSITE" id="PS01124">
    <property type="entry name" value="HTH_ARAC_FAMILY_2"/>
    <property type="match status" value="1"/>
</dbReference>
<keyword evidence="6" id="KW-1185">Reference proteome</keyword>
<dbReference type="GO" id="GO:0043565">
    <property type="term" value="F:sequence-specific DNA binding"/>
    <property type="evidence" value="ECO:0007669"/>
    <property type="project" value="InterPro"/>
</dbReference>
<keyword evidence="3" id="KW-0804">Transcription</keyword>
<dbReference type="SMART" id="SM00342">
    <property type="entry name" value="HTH_ARAC"/>
    <property type="match status" value="1"/>
</dbReference>
<dbReference type="PANTHER" id="PTHR46796">
    <property type="entry name" value="HTH-TYPE TRANSCRIPTIONAL ACTIVATOR RHAS-RELATED"/>
    <property type="match status" value="1"/>
</dbReference>
<comment type="caution">
    <text evidence="5">The sequence shown here is derived from an EMBL/GenBank/DDBJ whole genome shotgun (WGS) entry which is preliminary data.</text>
</comment>
<dbReference type="PANTHER" id="PTHR46796:SF14">
    <property type="entry name" value="TRANSCRIPTIONAL REGULATORY PROTEIN"/>
    <property type="match status" value="1"/>
</dbReference>
<evidence type="ECO:0000256" key="1">
    <source>
        <dbReference type="ARBA" id="ARBA00023015"/>
    </source>
</evidence>
<dbReference type="Gene3D" id="1.10.10.60">
    <property type="entry name" value="Homeodomain-like"/>
    <property type="match status" value="2"/>
</dbReference>
<evidence type="ECO:0000256" key="3">
    <source>
        <dbReference type="ARBA" id="ARBA00023163"/>
    </source>
</evidence>
<protein>
    <submittedName>
        <fullName evidence="5">Helix-turn-helix transcriptional regulator</fullName>
    </submittedName>
</protein>
<dbReference type="GO" id="GO:0003700">
    <property type="term" value="F:DNA-binding transcription factor activity"/>
    <property type="evidence" value="ECO:0007669"/>
    <property type="project" value="InterPro"/>
</dbReference>
<dbReference type="Pfam" id="PF12833">
    <property type="entry name" value="HTH_18"/>
    <property type="match status" value="1"/>
</dbReference>
<dbReference type="Proteomes" id="UP000477849">
    <property type="component" value="Unassembled WGS sequence"/>
</dbReference>
<keyword evidence="1" id="KW-0805">Transcription regulation</keyword>
<proteinExistence type="predicted"/>
<dbReference type="RefSeq" id="WP_163898751.1">
    <property type="nucleotide sequence ID" value="NZ_JAAKZH010000006.1"/>
</dbReference>
<evidence type="ECO:0000313" key="5">
    <source>
        <dbReference type="EMBL" id="NGO65657.1"/>
    </source>
</evidence>
<dbReference type="PROSITE" id="PS00041">
    <property type="entry name" value="HTH_ARAC_FAMILY_1"/>
    <property type="match status" value="1"/>
</dbReference>
<dbReference type="EMBL" id="JAAKZH010000006">
    <property type="protein sequence ID" value="NGO65657.1"/>
    <property type="molecule type" value="Genomic_DNA"/>
</dbReference>
<gene>
    <name evidence="5" type="ORF">G6N76_18460</name>
</gene>
<dbReference type="InterPro" id="IPR018060">
    <property type="entry name" value="HTH_AraC"/>
</dbReference>
<dbReference type="SUPFAM" id="SSF46689">
    <property type="entry name" value="Homeodomain-like"/>
    <property type="match status" value="2"/>
</dbReference>
<evidence type="ECO:0000256" key="2">
    <source>
        <dbReference type="ARBA" id="ARBA00023125"/>
    </source>
</evidence>
<dbReference type="InterPro" id="IPR050204">
    <property type="entry name" value="AraC_XylS_family_regulators"/>
</dbReference>
<organism evidence="5 6">
    <name type="scientific">Rhizobium daejeonense</name>
    <dbReference type="NCBI Taxonomy" id="240521"/>
    <lineage>
        <taxon>Bacteria</taxon>
        <taxon>Pseudomonadati</taxon>
        <taxon>Pseudomonadota</taxon>
        <taxon>Alphaproteobacteria</taxon>
        <taxon>Hyphomicrobiales</taxon>
        <taxon>Rhizobiaceae</taxon>
        <taxon>Rhizobium/Agrobacterium group</taxon>
        <taxon>Rhizobium</taxon>
    </lineage>
</organism>
<reference evidence="5 6" key="1">
    <citation type="submission" date="2020-02" db="EMBL/GenBank/DDBJ databases">
        <title>Genome sequence of the type strain CCBAU10050 of Rhizobium daejeonense.</title>
        <authorList>
            <person name="Gao J."/>
            <person name="Sun J."/>
        </authorList>
    </citation>
    <scope>NUCLEOTIDE SEQUENCE [LARGE SCALE GENOMIC DNA]</scope>
    <source>
        <strain evidence="5 6">CCBAU10050</strain>
    </source>
</reference>
<feature type="domain" description="HTH araC/xylS-type" evidence="4">
    <location>
        <begin position="203"/>
        <end position="301"/>
    </location>
</feature>
<evidence type="ECO:0000313" key="6">
    <source>
        <dbReference type="Proteomes" id="UP000477849"/>
    </source>
</evidence>
<accession>A0A6M1S8D4</accession>
<dbReference type="InterPro" id="IPR018062">
    <property type="entry name" value="HTH_AraC-typ_CS"/>
</dbReference>
<keyword evidence="2" id="KW-0238">DNA-binding</keyword>
<name>A0A6M1S8D4_9HYPH</name>
<dbReference type="AlphaFoldDB" id="A0A6M1S8D4"/>
<evidence type="ECO:0000259" key="4">
    <source>
        <dbReference type="PROSITE" id="PS01124"/>
    </source>
</evidence>
<sequence>MALGSHGTGLPGPGKVDAFGCQLGKLEDDRQIISDNLAYYRKSSTSAAPGQVATPASDRGYLIGVSLKAGHRRRIFSEHHSRLYEFEQHSIYLRSFADSYKADLSGAFGFILMELSSGDLEKLADGADASGVSELSQVVAEHDPVLGGMAQALFSFADVEPHPSSLFVEQISSAIGLHLIARYGNGRIRRTNKREALSQDAATRAKDMMLSRLDGGISLDDVATRCNLSRIAFIRAFRETTGKTPGEWLAEQRLRQACDLLCSSPLSLMEISAACGFADLTHFMRAFAAAKGTSPAVWRRAIRS</sequence>
<dbReference type="InterPro" id="IPR009057">
    <property type="entry name" value="Homeodomain-like_sf"/>
</dbReference>